<dbReference type="Gene3D" id="3.40.50.1820">
    <property type="entry name" value="alpha/beta hydrolase"/>
    <property type="match status" value="1"/>
</dbReference>
<dbReference type="PANTHER" id="PTHR46438:SF7">
    <property type="entry name" value="ALPHA_BETA-HYDROLASES SUPERFAMILY PROTEIN"/>
    <property type="match status" value="1"/>
</dbReference>
<dbReference type="InterPro" id="IPR000073">
    <property type="entry name" value="AB_hydrolase_1"/>
</dbReference>
<feature type="domain" description="AB hydrolase-1" evidence="1">
    <location>
        <begin position="113"/>
        <end position="400"/>
    </location>
</feature>
<dbReference type="EMBL" id="JACEGQ020000019">
    <property type="protein sequence ID" value="KAH8480504.1"/>
    <property type="molecule type" value="Genomic_DNA"/>
</dbReference>
<reference evidence="2" key="1">
    <citation type="journal article" date="2021" name="J. Hered.">
        <title>Genome Assembly of Salicaceae Populus deltoides (Eastern Cottonwood) I-69 Based on Nanopore Sequencing and Hi-C Technologies.</title>
        <authorList>
            <person name="Bai S."/>
            <person name="Wu H."/>
            <person name="Zhang J."/>
            <person name="Pan Z."/>
            <person name="Zhao W."/>
            <person name="Li Z."/>
            <person name="Tong C."/>
        </authorList>
    </citation>
    <scope>NUCLEOTIDE SEQUENCE</scope>
    <source>
        <tissue evidence="2">Leaf</tissue>
    </source>
</reference>
<protein>
    <recommendedName>
        <fullName evidence="1">AB hydrolase-1 domain-containing protein</fullName>
    </recommendedName>
</protein>
<gene>
    <name evidence="2" type="ORF">H0E87_030689</name>
</gene>
<keyword evidence="3" id="KW-1185">Reference proteome</keyword>
<organism evidence="2 3">
    <name type="scientific">Populus deltoides</name>
    <name type="common">Eastern poplar</name>
    <name type="synonym">Eastern cottonwood</name>
    <dbReference type="NCBI Taxonomy" id="3696"/>
    <lineage>
        <taxon>Eukaryota</taxon>
        <taxon>Viridiplantae</taxon>
        <taxon>Streptophyta</taxon>
        <taxon>Embryophyta</taxon>
        <taxon>Tracheophyta</taxon>
        <taxon>Spermatophyta</taxon>
        <taxon>Magnoliopsida</taxon>
        <taxon>eudicotyledons</taxon>
        <taxon>Gunneridae</taxon>
        <taxon>Pentapetalae</taxon>
        <taxon>rosids</taxon>
        <taxon>fabids</taxon>
        <taxon>Malpighiales</taxon>
        <taxon>Salicaceae</taxon>
        <taxon>Saliceae</taxon>
        <taxon>Populus</taxon>
    </lineage>
</organism>
<dbReference type="GO" id="GO:0015994">
    <property type="term" value="P:chlorophyll metabolic process"/>
    <property type="evidence" value="ECO:0007669"/>
    <property type="project" value="TreeGrafter"/>
</dbReference>
<evidence type="ECO:0000313" key="2">
    <source>
        <dbReference type="EMBL" id="KAH8480504.1"/>
    </source>
</evidence>
<comment type="caution">
    <text evidence="2">The sequence shown here is derived from an EMBL/GenBank/DDBJ whole genome shotgun (WGS) entry which is preliminary data.</text>
</comment>
<dbReference type="FunFam" id="3.40.50.1820:FF:000174">
    <property type="entry name" value="Predicted protein"/>
    <property type="match status" value="1"/>
</dbReference>
<dbReference type="GO" id="GO:0047746">
    <property type="term" value="F:chlorophyllase activity"/>
    <property type="evidence" value="ECO:0007669"/>
    <property type="project" value="TreeGrafter"/>
</dbReference>
<accession>A0A8T2WIW8</accession>
<dbReference type="SUPFAM" id="SSF53474">
    <property type="entry name" value="alpha/beta-Hydrolases"/>
    <property type="match status" value="1"/>
</dbReference>
<proteinExistence type="predicted"/>
<dbReference type="PANTHER" id="PTHR46438">
    <property type="entry name" value="ALPHA/BETA-HYDROLASES SUPERFAMILY PROTEIN"/>
    <property type="match status" value="1"/>
</dbReference>
<evidence type="ECO:0000259" key="1">
    <source>
        <dbReference type="Pfam" id="PF00561"/>
    </source>
</evidence>
<name>A0A8T2WIW8_POPDE</name>
<dbReference type="Pfam" id="PF00561">
    <property type="entry name" value="Abhydrolase_1"/>
    <property type="match status" value="1"/>
</dbReference>
<dbReference type="InterPro" id="IPR029058">
    <property type="entry name" value="AB_hydrolase_fold"/>
</dbReference>
<dbReference type="AlphaFoldDB" id="A0A8T2WIW8"/>
<dbReference type="Proteomes" id="UP000807159">
    <property type="component" value="Chromosome 19"/>
</dbReference>
<sequence length="417" mass="45753">MGFSALAVAAELPLHYSSVNKNGERFLCQQRKYGHIRYCKKPVSCNIKSNITAAATSSNNTATTGSTSSSSCGGKVLEIKEIRERCKKWLWKGQFSINYFVSCNSDSQSNPGPPLLLVHGFGASIPHWRRNIDTLAKHYTVYAIDLLGFGASDKPEGFSYTMEAWAQVLHYQKLSCLVFYSEHFLTLGKYYPANSGLNVQLILDFLDEVIQKPTVLIGNSVGSLACVIAASDSSQTLVRGLVLLNCSGGMNNKAIVDDWRIKLLLPLLWLIDFLLKQRAIASSIFERVKQRDTLRNILLSVYGNKESVDEDLVEIIRGPACDEGALDAFVSIVTGPPGPNPVTLMPGISIPILVLWGDQDPFTPIDGPVGKYFSSLPSQLSNVRLCMLEGVGHCPHDDKPDLVHDNLLPWLAHLAAS</sequence>
<evidence type="ECO:0000313" key="3">
    <source>
        <dbReference type="Proteomes" id="UP000807159"/>
    </source>
</evidence>
<dbReference type="GO" id="GO:0009507">
    <property type="term" value="C:chloroplast"/>
    <property type="evidence" value="ECO:0007669"/>
    <property type="project" value="TreeGrafter"/>
</dbReference>